<sequence>MVLNGGLLRIRESLHNIKRSEQNAAHCILANPDEVIRLSIKELAEGSESSQAPSYGCAKVSVSLNNLLSLRETIKILETKAVEQAIGELFRATRIDFYGVGALQLVAQDA</sequence>
<dbReference type="InterPro" id="IPR009057">
    <property type="entry name" value="Homeodomain-like_sf"/>
</dbReference>
<reference evidence="2 3" key="1">
    <citation type="submission" date="2019-06" db="EMBL/GenBank/DDBJ databases">
        <title>Whole genome shotgun sequence of Brevibacillus formosus NBRC 15716.</title>
        <authorList>
            <person name="Hosoyama A."/>
            <person name="Uohara A."/>
            <person name="Ohji S."/>
            <person name="Ichikawa N."/>
        </authorList>
    </citation>
    <scope>NUCLEOTIDE SEQUENCE [LARGE SCALE GENOMIC DNA]</scope>
    <source>
        <strain evidence="2 3">NBRC 15716</strain>
    </source>
</reference>
<proteinExistence type="predicted"/>
<organism evidence="2 3">
    <name type="scientific">Brevibacillus formosus</name>
    <dbReference type="NCBI Taxonomy" id="54913"/>
    <lineage>
        <taxon>Bacteria</taxon>
        <taxon>Bacillati</taxon>
        <taxon>Bacillota</taxon>
        <taxon>Bacilli</taxon>
        <taxon>Bacillales</taxon>
        <taxon>Paenibacillaceae</taxon>
        <taxon>Brevibacillus</taxon>
    </lineage>
</organism>
<dbReference type="InterPro" id="IPR000281">
    <property type="entry name" value="HTH_RpiR"/>
</dbReference>
<dbReference type="Proteomes" id="UP000319498">
    <property type="component" value="Unassembled WGS sequence"/>
</dbReference>
<dbReference type="PANTHER" id="PTHR30514:SF1">
    <property type="entry name" value="HTH-TYPE TRANSCRIPTIONAL REGULATOR HEXR-RELATED"/>
    <property type="match status" value="1"/>
</dbReference>
<keyword evidence="3" id="KW-1185">Reference proteome</keyword>
<dbReference type="EMBL" id="BJOL01000023">
    <property type="protein sequence ID" value="GED59877.1"/>
    <property type="molecule type" value="Genomic_DNA"/>
</dbReference>
<evidence type="ECO:0000313" key="3">
    <source>
        <dbReference type="Proteomes" id="UP000319498"/>
    </source>
</evidence>
<protein>
    <recommendedName>
        <fullName evidence="1">HTH rpiR-type domain-containing protein</fullName>
    </recommendedName>
</protein>
<accession>A0ABQ0T9A7</accession>
<dbReference type="SUPFAM" id="SSF46689">
    <property type="entry name" value="Homeodomain-like"/>
    <property type="match status" value="1"/>
</dbReference>
<dbReference type="PANTHER" id="PTHR30514">
    <property type="entry name" value="GLUCOKINASE"/>
    <property type="match status" value="1"/>
</dbReference>
<evidence type="ECO:0000313" key="2">
    <source>
        <dbReference type="EMBL" id="GED59877.1"/>
    </source>
</evidence>
<evidence type="ECO:0000259" key="1">
    <source>
        <dbReference type="Pfam" id="PF01418"/>
    </source>
</evidence>
<dbReference type="InterPro" id="IPR047640">
    <property type="entry name" value="RpiR-like"/>
</dbReference>
<dbReference type="Gene3D" id="1.10.10.10">
    <property type="entry name" value="Winged helix-like DNA-binding domain superfamily/Winged helix DNA-binding domain"/>
    <property type="match status" value="1"/>
</dbReference>
<name>A0ABQ0T9A7_9BACL</name>
<dbReference type="InterPro" id="IPR036388">
    <property type="entry name" value="WH-like_DNA-bd_sf"/>
</dbReference>
<feature type="domain" description="HTH rpiR-type" evidence="1">
    <location>
        <begin position="5"/>
        <end position="52"/>
    </location>
</feature>
<gene>
    <name evidence="2" type="ORF">BFO01nite_40090</name>
</gene>
<comment type="caution">
    <text evidence="2">The sequence shown here is derived from an EMBL/GenBank/DDBJ whole genome shotgun (WGS) entry which is preliminary data.</text>
</comment>
<dbReference type="Pfam" id="PF01418">
    <property type="entry name" value="HTH_6"/>
    <property type="match status" value="1"/>
</dbReference>